<dbReference type="Pfam" id="PF00400">
    <property type="entry name" value="WD40"/>
    <property type="match status" value="3"/>
</dbReference>
<organism evidence="2">
    <name type="scientific">Oscillatoriales cyanobacterium SpSt-418</name>
    <dbReference type="NCBI Taxonomy" id="2282169"/>
    <lineage>
        <taxon>Bacteria</taxon>
        <taxon>Bacillati</taxon>
        <taxon>Cyanobacteriota</taxon>
        <taxon>Cyanophyceae</taxon>
        <taxon>Oscillatoriophycideae</taxon>
        <taxon>Oscillatoriales</taxon>
    </lineage>
</organism>
<evidence type="ECO:0000256" key="1">
    <source>
        <dbReference type="PROSITE-ProRule" id="PRU00221"/>
    </source>
</evidence>
<dbReference type="PROSITE" id="PS50294">
    <property type="entry name" value="WD_REPEATS_REGION"/>
    <property type="match status" value="2"/>
</dbReference>
<dbReference type="PROSITE" id="PS50082">
    <property type="entry name" value="WD_REPEATS_2"/>
    <property type="match status" value="2"/>
</dbReference>
<gene>
    <name evidence="2" type="ORF">ENR64_04205</name>
</gene>
<keyword evidence="1" id="KW-0853">WD repeat</keyword>
<feature type="repeat" description="WD" evidence="1">
    <location>
        <begin position="421"/>
        <end position="454"/>
    </location>
</feature>
<reference evidence="2" key="1">
    <citation type="journal article" date="2020" name="mSystems">
        <title>Genome- and Community-Level Interaction Insights into Carbon Utilization and Element Cycling Functions of Hydrothermarchaeota in Hydrothermal Sediment.</title>
        <authorList>
            <person name="Zhou Z."/>
            <person name="Liu Y."/>
            <person name="Xu W."/>
            <person name="Pan J."/>
            <person name="Luo Z.H."/>
            <person name="Li M."/>
        </authorList>
    </citation>
    <scope>NUCLEOTIDE SEQUENCE [LARGE SCALE GENOMIC DNA]</scope>
    <source>
        <strain evidence="2">SpSt-418</strain>
    </source>
</reference>
<comment type="caution">
    <text evidence="2">The sequence shown here is derived from an EMBL/GenBank/DDBJ whole genome shotgun (WGS) entry which is preliminary data.</text>
</comment>
<dbReference type="EMBL" id="DSRU01000049">
    <property type="protein sequence ID" value="HFM96964.1"/>
    <property type="molecule type" value="Genomic_DNA"/>
</dbReference>
<dbReference type="AlphaFoldDB" id="A0A7C3KBM3"/>
<dbReference type="InterPro" id="IPR001680">
    <property type="entry name" value="WD40_rpt"/>
</dbReference>
<name>A0A7C3KBM3_9CYAN</name>
<dbReference type="InterPro" id="IPR036322">
    <property type="entry name" value="WD40_repeat_dom_sf"/>
</dbReference>
<sequence length="750" mass="83684">MPKLTKLIDIATPEQIVPLKPGQPAEFEVEVVNQSDQFASFQLELESEGAGTSWYRLSPEVSAKKPPGSKTTFRVKILDTPVPGFVGRMNLLVLVSSPELRQQERRIVRLQIEASAARVTLRVSLPTRNFEQRPYDRFLIPVMVYNPSKEPIVDAVLRVTGKDGDTTIEHWLENAEEPLPRLTTGTREFTFRCRVPRQTIASNHLFTVGIYRNEECLDSAEGIVNILPDGYVDFVCQPETQHLRHNGWLPDRNNRTVTYELQLDNQSNLPQQAQVRLEPVEGQSACQYYLEVAPTLDPDDFEHNGNGHRPTKVLPSATLVDPLPEAELPTRTGVSSPYTPLAPAQKLVFNLEVSKNRRPWLGLPRKYLFLVQAEMQEQRLDVRNDTQLLRLWIHPHIPLKTQLLGGLGLLALLWFVLISPLSKHSRAVNSVQFNGAGDRLISASDDQSLMRWNVGGFFNPFTRANLGVIGRTGKAVRVARYRPVSNDLVAAGLENGDIQLWSAIAPKQQPIRTLTRQRDDRVLDLAFSRDARYLFSSHGSGTVQQWQVDRVLSTPSSLDQQALGSTPALGFAAYALAPIGTNDQLAIGGQFNRLLLWNWQTNTQKPLNYPPGSKDDYILSLASADYQSDRLAVSDNRGNITLMTCTQDTCNTIEAWQASDRPIHSVAFSPNGCYLASAGDDGRVTLWGIGTDGRRIADSRTGRVVARPNSQIRSVSLAQHENQLLVATGTEDTKVRVTRLNGFNQSCGRR</sequence>
<protein>
    <submittedName>
        <fullName evidence="2">Uncharacterized protein</fullName>
    </submittedName>
</protein>
<dbReference type="InterPro" id="IPR015943">
    <property type="entry name" value="WD40/YVTN_repeat-like_dom_sf"/>
</dbReference>
<dbReference type="PANTHER" id="PTHR19879">
    <property type="entry name" value="TRANSCRIPTION INITIATION FACTOR TFIID"/>
    <property type="match status" value="1"/>
</dbReference>
<dbReference type="Gene3D" id="2.130.10.10">
    <property type="entry name" value="YVTN repeat-like/Quinoprotein amine dehydrogenase"/>
    <property type="match status" value="2"/>
</dbReference>
<evidence type="ECO:0000313" key="2">
    <source>
        <dbReference type="EMBL" id="HFM96964.1"/>
    </source>
</evidence>
<proteinExistence type="predicted"/>
<dbReference type="SUPFAM" id="SSF50978">
    <property type="entry name" value="WD40 repeat-like"/>
    <property type="match status" value="1"/>
</dbReference>
<dbReference type="PANTHER" id="PTHR19879:SF9">
    <property type="entry name" value="TRANSCRIPTION INITIATION FACTOR TFIID SUBUNIT 5"/>
    <property type="match status" value="1"/>
</dbReference>
<accession>A0A7C3KBM3</accession>
<feature type="repeat" description="WD" evidence="1">
    <location>
        <begin position="656"/>
        <end position="687"/>
    </location>
</feature>
<dbReference type="SMART" id="SM00320">
    <property type="entry name" value="WD40"/>
    <property type="match status" value="5"/>
</dbReference>